<accession>A0A8S5NB14</accession>
<sequence length="91" mass="9849">MNTVQVTLSLYCKIVGADLYGGSESTGYAMMAFDFDKENLGSVNLPELAEEVKTVCAETCKVPVENITLISRLEYEANTADMEGPDGVAEF</sequence>
<dbReference type="EMBL" id="BK015108">
    <property type="protein sequence ID" value="DAD91259.1"/>
    <property type="molecule type" value="Genomic_DNA"/>
</dbReference>
<evidence type="ECO:0000313" key="1">
    <source>
        <dbReference type="EMBL" id="DAD91259.1"/>
    </source>
</evidence>
<protein>
    <submittedName>
        <fullName evidence="1">Uncharacterized protein</fullName>
    </submittedName>
</protein>
<proteinExistence type="predicted"/>
<reference evidence="1" key="1">
    <citation type="journal article" date="2021" name="Proc. Natl. Acad. Sci. U.S.A.">
        <title>A Catalog of Tens of Thousands of Viruses from Human Metagenomes Reveals Hidden Associations with Chronic Diseases.</title>
        <authorList>
            <person name="Tisza M.J."/>
            <person name="Buck C.B."/>
        </authorList>
    </citation>
    <scope>NUCLEOTIDE SEQUENCE</scope>
    <source>
        <strain evidence="1">CtXnn1</strain>
    </source>
</reference>
<organism evidence="1">
    <name type="scientific">Phage sp. ctXnn1</name>
    <dbReference type="NCBI Taxonomy" id="2826749"/>
    <lineage>
        <taxon>Viruses</taxon>
    </lineage>
</organism>
<name>A0A8S5NB14_9VIRU</name>